<name>A0A5J4W8N2_9EUKA</name>
<evidence type="ECO:0000313" key="2">
    <source>
        <dbReference type="Proteomes" id="UP000324800"/>
    </source>
</evidence>
<organism evidence="1 2">
    <name type="scientific">Streblomastix strix</name>
    <dbReference type="NCBI Taxonomy" id="222440"/>
    <lineage>
        <taxon>Eukaryota</taxon>
        <taxon>Metamonada</taxon>
        <taxon>Preaxostyla</taxon>
        <taxon>Oxymonadida</taxon>
        <taxon>Streblomastigidae</taxon>
        <taxon>Streblomastix</taxon>
    </lineage>
</organism>
<evidence type="ECO:0000313" key="1">
    <source>
        <dbReference type="EMBL" id="KAA6391277.1"/>
    </source>
</evidence>
<dbReference type="Proteomes" id="UP000324800">
    <property type="component" value="Unassembled WGS sequence"/>
</dbReference>
<comment type="caution">
    <text evidence="1">The sequence shown here is derived from an EMBL/GenBank/DDBJ whole genome shotgun (WGS) entry which is preliminary data.</text>
</comment>
<accession>A0A5J4W8N2</accession>
<dbReference type="EMBL" id="SNRW01002933">
    <property type="protein sequence ID" value="KAA6391277.1"/>
    <property type="molecule type" value="Genomic_DNA"/>
</dbReference>
<protein>
    <submittedName>
        <fullName evidence="1">Uncharacterized protein</fullName>
    </submittedName>
</protein>
<reference evidence="1 2" key="1">
    <citation type="submission" date="2019-03" db="EMBL/GenBank/DDBJ databases">
        <title>Single cell metagenomics reveals metabolic interactions within the superorganism composed of flagellate Streblomastix strix and complex community of Bacteroidetes bacteria on its surface.</title>
        <authorList>
            <person name="Treitli S.C."/>
            <person name="Kolisko M."/>
            <person name="Husnik F."/>
            <person name="Keeling P."/>
            <person name="Hampl V."/>
        </authorList>
    </citation>
    <scope>NUCLEOTIDE SEQUENCE [LARGE SCALE GENOMIC DNA]</scope>
    <source>
        <strain evidence="1">ST1C</strain>
    </source>
</reference>
<proteinExistence type="predicted"/>
<gene>
    <name evidence="1" type="ORF">EZS28_013196</name>
</gene>
<sequence length="78" mass="9033">MMPHLTHRRLTMSIQIQETINTKISQDEQILAVGGQLQLNQNWRMLEFPIQGPIDFDGDDPDLLQIALETIWKLAVYT</sequence>
<dbReference type="AlphaFoldDB" id="A0A5J4W8N2"/>